<dbReference type="InterPro" id="IPR042102">
    <property type="entry name" value="RNA_pol_Rpb1_3_sf"/>
</dbReference>
<feature type="region of interest" description="Disordered" evidence="12">
    <location>
        <begin position="1106"/>
        <end position="1133"/>
    </location>
</feature>
<evidence type="ECO:0000259" key="14">
    <source>
        <dbReference type="Pfam" id="PF04998"/>
    </source>
</evidence>
<feature type="domain" description="RNA polymerase Rpb1" evidence="14">
    <location>
        <begin position="538"/>
        <end position="1046"/>
    </location>
</feature>
<dbReference type="EC" id="2.7.7.6" evidence="3"/>
<feature type="domain" description="RNA polymerase Rpb1" evidence="15">
    <location>
        <begin position="425"/>
        <end position="531"/>
    </location>
</feature>
<gene>
    <name evidence="16" type="ORF">Pmar_PMAR025092</name>
</gene>
<keyword evidence="17" id="KW-1185">Reference proteome</keyword>
<sequence length="1133" mass="125448">MAVVASPTAMEVVETPKGSTDAEDVGLEYLIKEPIPSDENGGESYAIKGVDFGIMSGEEISKYGEVEVLNQGYFDPMTHKQLALGCHDPRLGAMNRMSDCQTCGKNFRECPGHFGSIKLVLPVFHVGYFRHVQLLLSAICKRCGRVLLAPEKRSVWLNRTRKATKDVQQQKGVFRKLVDTCKKVRQCPYCDAYNGAVKKGTRGYMTLVHELPKDQAKVEYQQQYSDAVSNNPEIGNHLSKVAYEDLTPLHLLPLLAKMPPSDQEMLKLPPQPERLVVTHVPVSPVCIRPSVQIGDAGTQEDDLSVQTSDIVLVNLEMAEKNYSHGDPYFCRNDGYVIFYNSELIAGNLGKKILGGSKPGLTFVLIRDNSPAVAAACLGRLSKLSARWLGTRGMSFGIDDVTASPEIEAFKKEQVAEKYAYVDEKIEEYRKGKLPLKPGCNAEQTLEAVINGELGKIRNVVGDRLEKVLPRFNKPRIMAQCGSKGSPINLSQMIVCLGQQNVGGQRIQNGFVNRTLPHFKKFSKTPQSRGFVEDSFFSGLNPFEYFFHTMGGREGLVDTAVKTAETGYMQRKLIKALEDLGLKYDMTVRTSDGTVVQFVFGDDGLNPAMMEGKSKPLNFEHTMNHVQHVVEKHHTREVALLPSEYRALTNELIQQVDQEVKSICPLTSLDTSRFTGDLTEFIGGMASEMERERVKVGLPVDDRVRDDPRESTLCDLSCALTEAQLRSFMTTCARKYRRALMEPGEAVGATSAQSIGEPATQMTLKTFHFAGVASMNVTLGVPRIKEIINAAKHISTPIISCKLEQDRVEAAAFMVKSKIQRTLLGDICEYIKQVYEPSGVYLIVKLCGETLRRMQLDLTMDELKEALCAKGALPGGLKIRPECIESRGKLKLAIRPAGAVDSRGRTLPPNPETLWFEVQALRNALPQAPVKGLKQCSRVVVNKEEAKDGSKDTIYSLLVEGYGLQDVMGIEGVVAEKSVSNHVLEVQSVLGIEAARKSIMSEIDVIMKHFGMSVDYRHIQMLGDCMTYRGETLGINRFGISKMSNSTMMLASFEKTSDFLFEAAVFNRPDPVVGVSESIIMGNPVHLGTGLFKLMYDVPKEEMEEGVSRRQPLLAASGETKEQNNVAGHKRKRL</sequence>
<dbReference type="Pfam" id="PF04997">
    <property type="entry name" value="RNA_pol_Rpb1_1"/>
    <property type="match status" value="1"/>
</dbReference>
<name>C5LQF1_PERM5</name>
<evidence type="ECO:0000256" key="4">
    <source>
        <dbReference type="ARBA" id="ARBA00022478"/>
    </source>
</evidence>
<keyword evidence="7" id="KW-0479">Metal-binding</keyword>
<organism evidence="17">
    <name type="scientific">Perkinsus marinus (strain ATCC 50983 / TXsc)</name>
    <dbReference type="NCBI Taxonomy" id="423536"/>
    <lineage>
        <taxon>Eukaryota</taxon>
        <taxon>Sar</taxon>
        <taxon>Alveolata</taxon>
        <taxon>Perkinsozoa</taxon>
        <taxon>Perkinsea</taxon>
        <taxon>Perkinsida</taxon>
        <taxon>Perkinsidae</taxon>
        <taxon>Perkinsus</taxon>
    </lineage>
</organism>
<dbReference type="InParanoid" id="C5LQF1"/>
<dbReference type="InterPro" id="IPR035698">
    <property type="entry name" value="RNAP_III_Rpc1_C"/>
</dbReference>
<evidence type="ECO:0000256" key="9">
    <source>
        <dbReference type="ARBA" id="ARBA00022842"/>
    </source>
</evidence>
<keyword evidence="5" id="KW-0808">Transferase</keyword>
<dbReference type="Gene3D" id="1.10.274.100">
    <property type="entry name" value="RNA polymerase Rpb1, domain 3"/>
    <property type="match status" value="1"/>
</dbReference>
<dbReference type="Pfam" id="PF05000">
    <property type="entry name" value="RNA_pol_Rpb1_4"/>
    <property type="match status" value="1"/>
</dbReference>
<dbReference type="GO" id="GO:0000428">
    <property type="term" value="C:DNA-directed RNA polymerase complex"/>
    <property type="evidence" value="ECO:0007669"/>
    <property type="project" value="UniProtKB-KW"/>
</dbReference>
<proteinExistence type="inferred from homology"/>
<evidence type="ECO:0000256" key="3">
    <source>
        <dbReference type="ARBA" id="ARBA00012418"/>
    </source>
</evidence>
<evidence type="ECO:0000256" key="7">
    <source>
        <dbReference type="ARBA" id="ARBA00022723"/>
    </source>
</evidence>
<dbReference type="Gene3D" id="6.10.250.2940">
    <property type="match status" value="1"/>
</dbReference>
<dbReference type="OMA" id="NMNSIHN"/>
<keyword evidence="8" id="KW-0862">Zinc</keyword>
<dbReference type="GeneID" id="9057496"/>
<dbReference type="CDD" id="cd02736">
    <property type="entry name" value="RNAP_III_Rpc1_C"/>
    <property type="match status" value="1"/>
</dbReference>
<keyword evidence="10" id="KW-0804">Transcription</keyword>
<dbReference type="InterPro" id="IPR007083">
    <property type="entry name" value="RNA_pol_Rpb1_4"/>
</dbReference>
<dbReference type="Gene3D" id="6.20.50.80">
    <property type="match status" value="1"/>
</dbReference>
<protein>
    <recommendedName>
        <fullName evidence="3">DNA-directed RNA polymerase</fullName>
        <ecNumber evidence="3">2.7.7.6</ecNumber>
    </recommendedName>
</protein>
<dbReference type="GO" id="GO:0005634">
    <property type="term" value="C:nucleus"/>
    <property type="evidence" value="ECO:0007669"/>
    <property type="project" value="UniProtKB-SubCell"/>
</dbReference>
<dbReference type="OrthoDB" id="270392at2759"/>
<evidence type="ECO:0000256" key="2">
    <source>
        <dbReference type="ARBA" id="ARBA00006460"/>
    </source>
</evidence>
<keyword evidence="6" id="KW-0548">Nucleotidyltransferase</keyword>
<evidence type="ECO:0000256" key="11">
    <source>
        <dbReference type="ARBA" id="ARBA00023242"/>
    </source>
</evidence>
<evidence type="ECO:0000256" key="12">
    <source>
        <dbReference type="SAM" id="MobiDB-lite"/>
    </source>
</evidence>
<dbReference type="Pfam" id="PF04998">
    <property type="entry name" value="RNA_pol_Rpb1_5"/>
    <property type="match status" value="1"/>
</dbReference>
<evidence type="ECO:0000313" key="16">
    <source>
        <dbReference type="EMBL" id="EER00997.1"/>
    </source>
</evidence>
<dbReference type="Proteomes" id="UP000007800">
    <property type="component" value="Unassembled WGS sequence"/>
</dbReference>
<dbReference type="InterPro" id="IPR007081">
    <property type="entry name" value="RNA_pol_Rpb1_5"/>
</dbReference>
<evidence type="ECO:0000259" key="13">
    <source>
        <dbReference type="Pfam" id="PF04997"/>
    </source>
</evidence>
<evidence type="ECO:0000259" key="15">
    <source>
        <dbReference type="Pfam" id="PF05000"/>
    </source>
</evidence>
<dbReference type="GO" id="GO:0003899">
    <property type="term" value="F:DNA-directed RNA polymerase activity"/>
    <property type="evidence" value="ECO:0007669"/>
    <property type="project" value="UniProtKB-EC"/>
</dbReference>
<dbReference type="PANTHER" id="PTHR48446">
    <property type="entry name" value="DNA-DIRECTED RNA POLYMERASE SUBUNIT BETA' N-TERMINAL SECTION"/>
    <property type="match status" value="1"/>
</dbReference>
<accession>C5LQF1</accession>
<reference evidence="16 17" key="1">
    <citation type="submission" date="2008-07" db="EMBL/GenBank/DDBJ databases">
        <authorList>
            <person name="El-Sayed N."/>
            <person name="Caler E."/>
            <person name="Inman J."/>
            <person name="Amedeo P."/>
            <person name="Hass B."/>
            <person name="Wortman J."/>
        </authorList>
    </citation>
    <scope>NUCLEOTIDE SEQUENCE [LARGE SCALE GENOMIC DNA]</scope>
    <source>
        <strain evidence="17">ATCC 50983 / TXsc</strain>
    </source>
</reference>
<dbReference type="InterPro" id="IPR007080">
    <property type="entry name" value="RNA_pol_Rpb1_1"/>
</dbReference>
<dbReference type="GO" id="GO:0006351">
    <property type="term" value="P:DNA-templated transcription"/>
    <property type="evidence" value="ECO:0007669"/>
    <property type="project" value="InterPro"/>
</dbReference>
<keyword evidence="9" id="KW-0460">Magnesium</keyword>
<evidence type="ECO:0000256" key="1">
    <source>
        <dbReference type="ARBA" id="ARBA00004123"/>
    </source>
</evidence>
<dbReference type="Gene3D" id="1.10.132.30">
    <property type="match status" value="1"/>
</dbReference>
<keyword evidence="11" id="KW-0539">Nucleus</keyword>
<dbReference type="RefSeq" id="XP_002768279.1">
    <property type="nucleotide sequence ID" value="XM_002768233.1"/>
</dbReference>
<evidence type="ECO:0000313" key="17">
    <source>
        <dbReference type="Proteomes" id="UP000007800"/>
    </source>
</evidence>
<comment type="subcellular location">
    <subcellularLocation>
        <location evidence="1">Nucleus</location>
    </subcellularLocation>
</comment>
<evidence type="ECO:0000256" key="10">
    <source>
        <dbReference type="ARBA" id="ARBA00023163"/>
    </source>
</evidence>
<evidence type="ECO:0000256" key="8">
    <source>
        <dbReference type="ARBA" id="ARBA00022833"/>
    </source>
</evidence>
<dbReference type="Gene3D" id="4.10.860.120">
    <property type="entry name" value="RNA polymerase II, clamp domain"/>
    <property type="match status" value="1"/>
</dbReference>
<comment type="similarity">
    <text evidence="2">Belongs to the RNA polymerase beta' chain family.</text>
</comment>
<evidence type="ECO:0000256" key="6">
    <source>
        <dbReference type="ARBA" id="ARBA00022695"/>
    </source>
</evidence>
<dbReference type="FunCoup" id="C5LQF1">
    <property type="interactions" value="658"/>
</dbReference>
<dbReference type="SUPFAM" id="SSF64484">
    <property type="entry name" value="beta and beta-prime subunits of DNA dependent RNA-polymerase"/>
    <property type="match status" value="1"/>
</dbReference>
<dbReference type="AlphaFoldDB" id="C5LQF1"/>
<feature type="domain" description="RNA polymerase Rpb1" evidence="13">
    <location>
        <begin position="46"/>
        <end position="320"/>
    </location>
</feature>
<dbReference type="Gene3D" id="1.10.150.390">
    <property type="match status" value="1"/>
</dbReference>
<keyword evidence="4 16" id="KW-0240">DNA-directed RNA polymerase</keyword>
<dbReference type="InterPro" id="IPR038120">
    <property type="entry name" value="Rpb1_funnel_sf"/>
</dbReference>
<dbReference type="InterPro" id="IPR044893">
    <property type="entry name" value="RNA_pol_Rpb1_clamp_domain"/>
</dbReference>
<evidence type="ECO:0000256" key="5">
    <source>
        <dbReference type="ARBA" id="ARBA00022679"/>
    </source>
</evidence>
<dbReference type="GO" id="GO:0046872">
    <property type="term" value="F:metal ion binding"/>
    <property type="evidence" value="ECO:0007669"/>
    <property type="project" value="UniProtKB-KW"/>
</dbReference>
<dbReference type="PANTHER" id="PTHR48446:SF1">
    <property type="entry name" value="DNA-DIRECTED RNA POLYMERASE SUBUNIT BETA' N-TERMINAL SECTION"/>
    <property type="match status" value="1"/>
</dbReference>
<dbReference type="GO" id="GO:0003677">
    <property type="term" value="F:DNA binding"/>
    <property type="evidence" value="ECO:0007669"/>
    <property type="project" value="InterPro"/>
</dbReference>
<dbReference type="InterPro" id="IPR015700">
    <property type="entry name" value="RPC1"/>
</dbReference>
<dbReference type="EMBL" id="GG684603">
    <property type="protein sequence ID" value="EER00997.1"/>
    <property type="molecule type" value="Genomic_DNA"/>
</dbReference>